<gene>
    <name evidence="1" type="ORF">DERYTH_LOCUS22705</name>
</gene>
<sequence>ADQKIREQEQILNNLNNENKEIISSLVSNYMLEDDMLFANNNEFYGYEALSISEELPA</sequence>
<evidence type="ECO:0000313" key="1">
    <source>
        <dbReference type="EMBL" id="CAG8797595.1"/>
    </source>
</evidence>
<feature type="non-terminal residue" evidence="1">
    <location>
        <position position="58"/>
    </location>
</feature>
<dbReference type="AlphaFoldDB" id="A0A9N9JWL2"/>
<dbReference type="EMBL" id="CAJVPY010032276">
    <property type="protein sequence ID" value="CAG8797595.1"/>
    <property type="molecule type" value="Genomic_DNA"/>
</dbReference>
<keyword evidence="2" id="KW-1185">Reference proteome</keyword>
<reference evidence="1" key="1">
    <citation type="submission" date="2021-06" db="EMBL/GenBank/DDBJ databases">
        <authorList>
            <person name="Kallberg Y."/>
            <person name="Tangrot J."/>
            <person name="Rosling A."/>
        </authorList>
    </citation>
    <scope>NUCLEOTIDE SEQUENCE</scope>
    <source>
        <strain evidence="1">MA453B</strain>
    </source>
</reference>
<comment type="caution">
    <text evidence="1">The sequence shown here is derived from an EMBL/GenBank/DDBJ whole genome shotgun (WGS) entry which is preliminary data.</text>
</comment>
<accession>A0A9N9JWL2</accession>
<name>A0A9N9JWL2_9GLOM</name>
<feature type="non-terminal residue" evidence="1">
    <location>
        <position position="1"/>
    </location>
</feature>
<dbReference type="Proteomes" id="UP000789405">
    <property type="component" value="Unassembled WGS sequence"/>
</dbReference>
<protein>
    <submittedName>
        <fullName evidence="1">18878_t:CDS:1</fullName>
    </submittedName>
</protein>
<organism evidence="1 2">
    <name type="scientific">Dentiscutata erythropus</name>
    <dbReference type="NCBI Taxonomy" id="1348616"/>
    <lineage>
        <taxon>Eukaryota</taxon>
        <taxon>Fungi</taxon>
        <taxon>Fungi incertae sedis</taxon>
        <taxon>Mucoromycota</taxon>
        <taxon>Glomeromycotina</taxon>
        <taxon>Glomeromycetes</taxon>
        <taxon>Diversisporales</taxon>
        <taxon>Gigasporaceae</taxon>
        <taxon>Dentiscutata</taxon>
    </lineage>
</organism>
<proteinExistence type="predicted"/>
<evidence type="ECO:0000313" key="2">
    <source>
        <dbReference type="Proteomes" id="UP000789405"/>
    </source>
</evidence>